<reference evidence="2" key="1">
    <citation type="journal article" date="2021" name="bioRxiv">
        <title>Whole Genome Assembly and Annotation of Northern Wild Rice, Zizania palustris L., Supports a Whole Genome Duplication in the Zizania Genus.</title>
        <authorList>
            <person name="Haas M."/>
            <person name="Kono T."/>
            <person name="Macchietto M."/>
            <person name="Millas R."/>
            <person name="McGilp L."/>
            <person name="Shao M."/>
            <person name="Duquette J."/>
            <person name="Hirsch C.N."/>
            <person name="Kimball J."/>
        </authorList>
    </citation>
    <scope>NUCLEOTIDE SEQUENCE</scope>
    <source>
        <tissue evidence="2">Fresh leaf tissue</tissue>
    </source>
</reference>
<keyword evidence="3" id="KW-1185">Reference proteome</keyword>
<sequence length="207" mass="23255">MDEAGNEYEQALPRDVDRGLSFDFDCYVDLTVCSSFAMETSKNLCGTTRRQIHRDQHDGCRVGRQNRRAEHRPLAFSYCYEVYYEVNRTSTDAADTEFWIDSPLEVAATRWLVAAALLLCGMLAPCAASARRDMPRPPQVLLLGADADDDAWGYGGRSRATHGRDGEVWRRERLLGTRPPVNTPPPPKSAIVKIWSVPRPPPPPPIR</sequence>
<comment type="caution">
    <text evidence="2">The sequence shown here is derived from an EMBL/GenBank/DDBJ whole genome shotgun (WGS) entry which is preliminary data.</text>
</comment>
<evidence type="ECO:0000256" key="1">
    <source>
        <dbReference type="SAM" id="MobiDB-lite"/>
    </source>
</evidence>
<evidence type="ECO:0000313" key="2">
    <source>
        <dbReference type="EMBL" id="KAG8060587.1"/>
    </source>
</evidence>
<proteinExistence type="predicted"/>
<feature type="region of interest" description="Disordered" evidence="1">
    <location>
        <begin position="156"/>
        <end position="207"/>
    </location>
</feature>
<name>A0A8J5V5C3_ZIZPA</name>
<gene>
    <name evidence="2" type="ORF">GUJ93_ZPchr0002g24777</name>
</gene>
<evidence type="ECO:0000313" key="3">
    <source>
        <dbReference type="Proteomes" id="UP000729402"/>
    </source>
</evidence>
<feature type="compositionally biased region" description="Pro residues" evidence="1">
    <location>
        <begin position="198"/>
        <end position="207"/>
    </location>
</feature>
<dbReference type="EMBL" id="JAAALK010000287">
    <property type="protein sequence ID" value="KAG8060587.1"/>
    <property type="molecule type" value="Genomic_DNA"/>
</dbReference>
<reference evidence="2" key="2">
    <citation type="submission" date="2021-02" db="EMBL/GenBank/DDBJ databases">
        <authorList>
            <person name="Kimball J.A."/>
            <person name="Haas M.W."/>
            <person name="Macchietto M."/>
            <person name="Kono T."/>
            <person name="Duquette J."/>
            <person name="Shao M."/>
        </authorList>
    </citation>
    <scope>NUCLEOTIDE SEQUENCE</scope>
    <source>
        <tissue evidence="2">Fresh leaf tissue</tissue>
    </source>
</reference>
<dbReference type="Proteomes" id="UP000729402">
    <property type="component" value="Unassembled WGS sequence"/>
</dbReference>
<dbReference type="AlphaFoldDB" id="A0A8J5V5C3"/>
<accession>A0A8J5V5C3</accession>
<protein>
    <submittedName>
        <fullName evidence="2">Uncharacterized protein</fullName>
    </submittedName>
</protein>
<organism evidence="2 3">
    <name type="scientific">Zizania palustris</name>
    <name type="common">Northern wild rice</name>
    <dbReference type="NCBI Taxonomy" id="103762"/>
    <lineage>
        <taxon>Eukaryota</taxon>
        <taxon>Viridiplantae</taxon>
        <taxon>Streptophyta</taxon>
        <taxon>Embryophyta</taxon>
        <taxon>Tracheophyta</taxon>
        <taxon>Spermatophyta</taxon>
        <taxon>Magnoliopsida</taxon>
        <taxon>Liliopsida</taxon>
        <taxon>Poales</taxon>
        <taxon>Poaceae</taxon>
        <taxon>BOP clade</taxon>
        <taxon>Oryzoideae</taxon>
        <taxon>Oryzeae</taxon>
        <taxon>Zizaniinae</taxon>
        <taxon>Zizania</taxon>
    </lineage>
</organism>
<feature type="compositionally biased region" description="Basic and acidic residues" evidence="1">
    <location>
        <begin position="162"/>
        <end position="175"/>
    </location>
</feature>